<keyword evidence="3" id="KW-0597">Phosphoprotein</keyword>
<comment type="caution">
    <text evidence="12">The sequence shown here is derived from an EMBL/GenBank/DDBJ whole genome shotgun (WGS) entry which is preliminary data.</text>
</comment>
<evidence type="ECO:0000313" key="12">
    <source>
        <dbReference type="EMBL" id="GAA1093740.1"/>
    </source>
</evidence>
<keyword evidence="5" id="KW-0547">Nucleotide-binding</keyword>
<keyword evidence="9" id="KW-0812">Transmembrane</keyword>
<evidence type="ECO:0000256" key="9">
    <source>
        <dbReference type="SAM" id="Phobius"/>
    </source>
</evidence>
<dbReference type="PANTHER" id="PTHR24421">
    <property type="entry name" value="NITRATE/NITRITE SENSOR PROTEIN NARX-RELATED"/>
    <property type="match status" value="1"/>
</dbReference>
<feature type="transmembrane region" description="Helical" evidence="9">
    <location>
        <begin position="159"/>
        <end position="179"/>
    </location>
</feature>
<feature type="transmembrane region" description="Helical" evidence="9">
    <location>
        <begin position="103"/>
        <end position="127"/>
    </location>
</feature>
<dbReference type="SUPFAM" id="SSF55874">
    <property type="entry name" value="ATPase domain of HSP90 chaperone/DNA topoisomerase II/histidine kinase"/>
    <property type="match status" value="1"/>
</dbReference>
<dbReference type="Pfam" id="PF02518">
    <property type="entry name" value="HATPase_c"/>
    <property type="match status" value="1"/>
</dbReference>
<sequence length="436" mass="46170">MTAPTEAPRLNNRLVAAGALCGAMIALSLLTERYSTVFSVKQLVVLTVVAAAGVVVAARWQAAALGLMWLLLALHVTTTTLFLPAELAIAFVAFACAAWGSRWVLAASLVSIPVAAVACAGVVVYTWDNDPDLVATWLMDFGLLNVATTAQDSGPGATIVAGLLGLFSLTVPWLAGLAVRLARRSDASLATAQRAESERDTAQAARTEAEEVAHVREAQAQLARDVHDVVGHSLTVILAQAEAAQFQSDPEAVKRTLATITDTARASLEDVRQVLHSTGSHPVVGAEQDLQDLLEGIRASGREVHLHDVGEPRPLPPDRAPVAHRVLQEMLTNAIRHGAHGAIHVERHWAGDLRLEVTNPVVPVAAATAESAAADPALTQPIALDPAARRTGSGIEGMRRRLEAVGGRLDVRQRSTPPTFTATAWIPLPGRFEESR</sequence>
<organism evidence="12 13">
    <name type="scientific">Nocardioides dubius</name>
    <dbReference type="NCBI Taxonomy" id="317019"/>
    <lineage>
        <taxon>Bacteria</taxon>
        <taxon>Bacillati</taxon>
        <taxon>Actinomycetota</taxon>
        <taxon>Actinomycetes</taxon>
        <taxon>Propionibacteriales</taxon>
        <taxon>Nocardioidaceae</taxon>
        <taxon>Nocardioides</taxon>
    </lineage>
</organism>
<keyword evidence="6" id="KW-0418">Kinase</keyword>
<dbReference type="EMBL" id="BAAALG010000002">
    <property type="protein sequence ID" value="GAA1093740.1"/>
    <property type="molecule type" value="Genomic_DNA"/>
</dbReference>
<keyword evidence="7" id="KW-0067">ATP-binding</keyword>
<keyword evidence="4" id="KW-0808">Transferase</keyword>
<keyword evidence="9" id="KW-1133">Transmembrane helix</keyword>
<comment type="catalytic activity">
    <reaction evidence="1">
        <text>ATP + protein L-histidine = ADP + protein N-phospho-L-histidine.</text>
        <dbReference type="EC" id="2.7.13.3"/>
    </reaction>
</comment>
<dbReference type="Proteomes" id="UP001501581">
    <property type="component" value="Unassembled WGS sequence"/>
</dbReference>
<feature type="domain" description="Signal transduction histidine kinase subgroup 3 dimerisation and phosphoacceptor" evidence="11">
    <location>
        <begin position="220"/>
        <end position="277"/>
    </location>
</feature>
<proteinExistence type="predicted"/>
<evidence type="ECO:0000259" key="10">
    <source>
        <dbReference type="Pfam" id="PF02518"/>
    </source>
</evidence>
<evidence type="ECO:0000259" key="11">
    <source>
        <dbReference type="Pfam" id="PF07730"/>
    </source>
</evidence>
<dbReference type="InterPro" id="IPR050482">
    <property type="entry name" value="Sensor_HK_TwoCompSys"/>
</dbReference>
<evidence type="ECO:0000313" key="13">
    <source>
        <dbReference type="Proteomes" id="UP001501581"/>
    </source>
</evidence>
<dbReference type="InterPro" id="IPR036890">
    <property type="entry name" value="HATPase_C_sf"/>
</dbReference>
<keyword evidence="8" id="KW-0902">Two-component regulatory system</keyword>
<evidence type="ECO:0000256" key="5">
    <source>
        <dbReference type="ARBA" id="ARBA00022741"/>
    </source>
</evidence>
<protein>
    <recommendedName>
        <fullName evidence="2">histidine kinase</fullName>
        <ecNumber evidence="2">2.7.13.3</ecNumber>
    </recommendedName>
</protein>
<evidence type="ECO:0000256" key="8">
    <source>
        <dbReference type="ARBA" id="ARBA00023012"/>
    </source>
</evidence>
<evidence type="ECO:0000256" key="6">
    <source>
        <dbReference type="ARBA" id="ARBA00022777"/>
    </source>
</evidence>
<keyword evidence="13" id="KW-1185">Reference proteome</keyword>
<feature type="transmembrane region" description="Helical" evidence="9">
    <location>
        <begin position="14"/>
        <end position="31"/>
    </location>
</feature>
<gene>
    <name evidence="12" type="ORF">GCM10009668_06600</name>
</gene>
<feature type="transmembrane region" description="Helical" evidence="9">
    <location>
        <begin position="68"/>
        <end position="96"/>
    </location>
</feature>
<evidence type="ECO:0000256" key="1">
    <source>
        <dbReference type="ARBA" id="ARBA00000085"/>
    </source>
</evidence>
<evidence type="ECO:0000256" key="4">
    <source>
        <dbReference type="ARBA" id="ARBA00022679"/>
    </source>
</evidence>
<name>A0ABN1TLZ8_9ACTN</name>
<evidence type="ECO:0000256" key="3">
    <source>
        <dbReference type="ARBA" id="ARBA00022553"/>
    </source>
</evidence>
<keyword evidence="9" id="KW-0472">Membrane</keyword>
<dbReference type="InterPro" id="IPR003594">
    <property type="entry name" value="HATPase_dom"/>
</dbReference>
<dbReference type="Gene3D" id="3.30.565.10">
    <property type="entry name" value="Histidine kinase-like ATPase, C-terminal domain"/>
    <property type="match status" value="1"/>
</dbReference>
<reference evidence="12 13" key="1">
    <citation type="journal article" date="2019" name="Int. J. Syst. Evol. Microbiol.">
        <title>The Global Catalogue of Microorganisms (GCM) 10K type strain sequencing project: providing services to taxonomists for standard genome sequencing and annotation.</title>
        <authorList>
            <consortium name="The Broad Institute Genomics Platform"/>
            <consortium name="The Broad Institute Genome Sequencing Center for Infectious Disease"/>
            <person name="Wu L."/>
            <person name="Ma J."/>
        </authorList>
    </citation>
    <scope>NUCLEOTIDE SEQUENCE [LARGE SCALE GENOMIC DNA]</scope>
    <source>
        <strain evidence="12 13">JCM 13008</strain>
    </source>
</reference>
<dbReference type="EC" id="2.7.13.3" evidence="2"/>
<feature type="transmembrane region" description="Helical" evidence="9">
    <location>
        <begin position="43"/>
        <end position="62"/>
    </location>
</feature>
<feature type="domain" description="Histidine kinase/HSP90-like ATPase" evidence="10">
    <location>
        <begin position="323"/>
        <end position="428"/>
    </location>
</feature>
<accession>A0ABN1TLZ8</accession>
<dbReference type="InterPro" id="IPR011712">
    <property type="entry name" value="Sig_transdc_His_kin_sub3_dim/P"/>
</dbReference>
<dbReference type="RefSeq" id="WP_343991324.1">
    <property type="nucleotide sequence ID" value="NZ_BAAALG010000002.1"/>
</dbReference>
<evidence type="ECO:0000256" key="7">
    <source>
        <dbReference type="ARBA" id="ARBA00022840"/>
    </source>
</evidence>
<dbReference type="Gene3D" id="1.20.5.1930">
    <property type="match status" value="1"/>
</dbReference>
<evidence type="ECO:0000256" key="2">
    <source>
        <dbReference type="ARBA" id="ARBA00012438"/>
    </source>
</evidence>
<dbReference type="PANTHER" id="PTHR24421:SF10">
    <property type="entry name" value="NITRATE_NITRITE SENSOR PROTEIN NARQ"/>
    <property type="match status" value="1"/>
</dbReference>
<dbReference type="Pfam" id="PF07730">
    <property type="entry name" value="HisKA_3"/>
    <property type="match status" value="1"/>
</dbReference>